<sequence>MDVSRLFGSLLVLPPELLSRIMEVSIHPLQTYIQLLSCSRDIRLRVRGTPHELSFFEGDHDLCRRPTADSIGPCKNLAKLSFRCESTFRPTIYGCGRTEAAYGGWVDEAFGGHDRLAVLECLPTNFEPAIERILSHLPGLVELHLDSQLPISTHLLAAIARSCPSLQVLQSDYENSTEPAELEALAPLAGSLRHLSLPCVRHSPIADSFAAVGTFRLGRCPPASLKPLAAQLTHLTMCLSDTFEEYLPGPWLSRLEQLELHGTFRRCRHNTEPLARLLAANQATLQRLELAFIMLDGAGLGLLMETLGGLSRLTHLSLRCRESSSRDTATGLTDLPPALLDRLEDLAIREDYPSVHRPLHIVSSRLRRVHLNTRVVALSLDCPALAELQLPVITEPHQLAMRCPRLRLIAHLPVWFQGFSAPMPELEGICDGPATDHDLVWLPDLLAGSPRLRQLHVALAPDLLARLWACESCSLVDLHLSLAVVTRPLVLRLPGRLEFLRVSLEGNPNAPPMLLALEEAPGLRLLDVDAKCDIKLRLNCPALATLAVGLAHLGQETREIASLELVGQRMPPLGSLRIEGHLKTASLLLGLLARHGARLFHFHLNLASFSSGDWHQLAAALGVLPRLTRLELCIRDAPAPLSLTCPQLRTLDLTGVGKDHKVRLACPLLEALRGVWDYHVELVLAAPNLGPLRTAPNPTGTTLGPAWPRRGGTALVTPQ</sequence>
<gene>
    <name evidence="2" type="ORF">PAPYR_4822</name>
</gene>
<dbReference type="EMBL" id="JAPMOS010000021">
    <property type="protein sequence ID" value="KAJ4459283.1"/>
    <property type="molecule type" value="Genomic_DNA"/>
</dbReference>
<accession>A0ABQ8UJ94</accession>
<evidence type="ECO:0000256" key="1">
    <source>
        <dbReference type="SAM" id="MobiDB-lite"/>
    </source>
</evidence>
<reference evidence="2" key="1">
    <citation type="journal article" date="2022" name="bioRxiv">
        <title>Genomics of Preaxostyla Flagellates Illuminates Evolutionary Transitions and the Path Towards Mitochondrial Loss.</title>
        <authorList>
            <person name="Novak L.V.F."/>
            <person name="Treitli S.C."/>
            <person name="Pyrih J."/>
            <person name="Halakuc P."/>
            <person name="Pipaliya S.V."/>
            <person name="Vacek V."/>
            <person name="Brzon O."/>
            <person name="Soukal P."/>
            <person name="Eme L."/>
            <person name="Dacks J.B."/>
            <person name="Karnkowska A."/>
            <person name="Elias M."/>
            <person name="Hampl V."/>
        </authorList>
    </citation>
    <scope>NUCLEOTIDE SEQUENCE</scope>
    <source>
        <strain evidence="2">RCP-MX</strain>
    </source>
</reference>
<dbReference type="Proteomes" id="UP001141327">
    <property type="component" value="Unassembled WGS sequence"/>
</dbReference>
<proteinExistence type="predicted"/>
<organism evidence="2 3">
    <name type="scientific">Paratrimastix pyriformis</name>
    <dbReference type="NCBI Taxonomy" id="342808"/>
    <lineage>
        <taxon>Eukaryota</taxon>
        <taxon>Metamonada</taxon>
        <taxon>Preaxostyla</taxon>
        <taxon>Paratrimastigidae</taxon>
        <taxon>Paratrimastix</taxon>
    </lineage>
</organism>
<evidence type="ECO:0000313" key="2">
    <source>
        <dbReference type="EMBL" id="KAJ4459283.1"/>
    </source>
</evidence>
<dbReference type="InterPro" id="IPR032675">
    <property type="entry name" value="LRR_dom_sf"/>
</dbReference>
<protein>
    <recommendedName>
        <fullName evidence="4">F-box domain-containing protein</fullName>
    </recommendedName>
</protein>
<name>A0ABQ8UJ94_9EUKA</name>
<dbReference type="Gene3D" id="3.80.10.10">
    <property type="entry name" value="Ribonuclease Inhibitor"/>
    <property type="match status" value="2"/>
</dbReference>
<feature type="region of interest" description="Disordered" evidence="1">
    <location>
        <begin position="695"/>
        <end position="719"/>
    </location>
</feature>
<evidence type="ECO:0008006" key="4">
    <source>
        <dbReference type="Google" id="ProtNLM"/>
    </source>
</evidence>
<dbReference type="SUPFAM" id="SSF52047">
    <property type="entry name" value="RNI-like"/>
    <property type="match status" value="1"/>
</dbReference>
<evidence type="ECO:0000313" key="3">
    <source>
        <dbReference type="Proteomes" id="UP001141327"/>
    </source>
</evidence>
<comment type="caution">
    <text evidence="2">The sequence shown here is derived from an EMBL/GenBank/DDBJ whole genome shotgun (WGS) entry which is preliminary data.</text>
</comment>
<keyword evidence="3" id="KW-1185">Reference proteome</keyword>